<accession>A0AAE1CUD2</accession>
<dbReference type="EMBL" id="JAWDGP010006701">
    <property type="protein sequence ID" value="KAK3736594.1"/>
    <property type="molecule type" value="Genomic_DNA"/>
</dbReference>
<protein>
    <submittedName>
        <fullName evidence="1">Uncharacterized protein</fullName>
    </submittedName>
</protein>
<keyword evidence="2" id="KW-1185">Reference proteome</keyword>
<evidence type="ECO:0000313" key="1">
    <source>
        <dbReference type="EMBL" id="KAK3736594.1"/>
    </source>
</evidence>
<name>A0AAE1CUD2_9GAST</name>
<gene>
    <name evidence="1" type="ORF">RRG08_049735</name>
</gene>
<dbReference type="AlphaFoldDB" id="A0AAE1CUD2"/>
<organism evidence="1 2">
    <name type="scientific">Elysia crispata</name>
    <name type="common">lettuce slug</name>
    <dbReference type="NCBI Taxonomy" id="231223"/>
    <lineage>
        <taxon>Eukaryota</taxon>
        <taxon>Metazoa</taxon>
        <taxon>Spiralia</taxon>
        <taxon>Lophotrochozoa</taxon>
        <taxon>Mollusca</taxon>
        <taxon>Gastropoda</taxon>
        <taxon>Heterobranchia</taxon>
        <taxon>Euthyneura</taxon>
        <taxon>Panpulmonata</taxon>
        <taxon>Sacoglossa</taxon>
        <taxon>Placobranchoidea</taxon>
        <taxon>Plakobranchidae</taxon>
        <taxon>Elysia</taxon>
    </lineage>
</organism>
<comment type="caution">
    <text evidence="1">The sequence shown here is derived from an EMBL/GenBank/DDBJ whole genome shotgun (WGS) entry which is preliminary data.</text>
</comment>
<sequence>MSPSLGSERKFEYSHAPFLSAAPLTATKLKTPMSWMMYHPVIERLAETQSDQSQSPVRRDRWSPWRSTEGVTEMIIITIAHLDSSRASLKDLSLWFMRDSLCSIKIIIPESNSGRGARYPNLRDLFEKKKKSKVI</sequence>
<dbReference type="Proteomes" id="UP001283361">
    <property type="component" value="Unassembled WGS sequence"/>
</dbReference>
<proteinExistence type="predicted"/>
<reference evidence="1" key="1">
    <citation type="journal article" date="2023" name="G3 (Bethesda)">
        <title>A reference genome for the long-term kleptoplast-retaining sea slug Elysia crispata morphotype clarki.</title>
        <authorList>
            <person name="Eastman K.E."/>
            <person name="Pendleton A.L."/>
            <person name="Shaikh M.A."/>
            <person name="Suttiyut T."/>
            <person name="Ogas R."/>
            <person name="Tomko P."/>
            <person name="Gavelis G."/>
            <person name="Widhalm J.R."/>
            <person name="Wisecaver J.H."/>
        </authorList>
    </citation>
    <scope>NUCLEOTIDE SEQUENCE</scope>
    <source>
        <strain evidence="1">ECLA1</strain>
    </source>
</reference>
<evidence type="ECO:0000313" key="2">
    <source>
        <dbReference type="Proteomes" id="UP001283361"/>
    </source>
</evidence>